<gene>
    <name evidence="2" type="ORF">PLEPLA_LOCUS47270</name>
</gene>
<dbReference type="Proteomes" id="UP001153269">
    <property type="component" value="Unassembled WGS sequence"/>
</dbReference>
<name>A0A9N7Z8Q2_PLEPL</name>
<feature type="compositionally biased region" description="Basic and acidic residues" evidence="1">
    <location>
        <begin position="127"/>
        <end position="159"/>
    </location>
</feature>
<dbReference type="AlphaFoldDB" id="A0A9N7Z8Q2"/>
<sequence length="159" mass="17142">MDCVSDTQTEEAASRQTVRQQGMSEAHKLKCSRRRCVAVVAAWLSRDGALVGGACLTGQARTGWTLATPPPKPPVNSGIKAPSRKLPEWDEGAMNAGLCLVHGHHIPLEPLCGVQQSVGQGRAGQGRRVEDRAGEWRTGQDRAGERRTGQERGGLEMKH</sequence>
<evidence type="ECO:0000313" key="2">
    <source>
        <dbReference type="EMBL" id="CAB1459433.1"/>
    </source>
</evidence>
<comment type="caution">
    <text evidence="2">The sequence shown here is derived from an EMBL/GenBank/DDBJ whole genome shotgun (WGS) entry which is preliminary data.</text>
</comment>
<keyword evidence="3" id="KW-1185">Reference proteome</keyword>
<feature type="region of interest" description="Disordered" evidence="1">
    <location>
        <begin position="62"/>
        <end position="84"/>
    </location>
</feature>
<evidence type="ECO:0000256" key="1">
    <source>
        <dbReference type="SAM" id="MobiDB-lite"/>
    </source>
</evidence>
<accession>A0A9N7Z8Q2</accession>
<protein>
    <submittedName>
        <fullName evidence="2">Uncharacterized protein</fullName>
    </submittedName>
</protein>
<evidence type="ECO:0000313" key="3">
    <source>
        <dbReference type="Proteomes" id="UP001153269"/>
    </source>
</evidence>
<feature type="region of interest" description="Disordered" evidence="1">
    <location>
        <begin position="1"/>
        <end position="21"/>
    </location>
</feature>
<proteinExistence type="predicted"/>
<organism evidence="2 3">
    <name type="scientific">Pleuronectes platessa</name>
    <name type="common">European plaice</name>
    <dbReference type="NCBI Taxonomy" id="8262"/>
    <lineage>
        <taxon>Eukaryota</taxon>
        <taxon>Metazoa</taxon>
        <taxon>Chordata</taxon>
        <taxon>Craniata</taxon>
        <taxon>Vertebrata</taxon>
        <taxon>Euteleostomi</taxon>
        <taxon>Actinopterygii</taxon>
        <taxon>Neopterygii</taxon>
        <taxon>Teleostei</taxon>
        <taxon>Neoteleostei</taxon>
        <taxon>Acanthomorphata</taxon>
        <taxon>Carangaria</taxon>
        <taxon>Pleuronectiformes</taxon>
        <taxon>Pleuronectoidei</taxon>
        <taxon>Pleuronectidae</taxon>
        <taxon>Pleuronectes</taxon>
    </lineage>
</organism>
<feature type="region of interest" description="Disordered" evidence="1">
    <location>
        <begin position="117"/>
        <end position="159"/>
    </location>
</feature>
<dbReference type="EMBL" id="CADEAL010004431">
    <property type="protein sequence ID" value="CAB1459433.1"/>
    <property type="molecule type" value="Genomic_DNA"/>
</dbReference>
<reference evidence="2" key="1">
    <citation type="submission" date="2020-03" db="EMBL/GenBank/DDBJ databases">
        <authorList>
            <person name="Weist P."/>
        </authorList>
    </citation>
    <scope>NUCLEOTIDE SEQUENCE</scope>
</reference>